<protein>
    <submittedName>
        <fullName evidence="2">Uncharacterized protein</fullName>
    </submittedName>
</protein>
<dbReference type="STRING" id="652103.Rpdx1_2492"/>
<dbReference type="Proteomes" id="UP000001402">
    <property type="component" value="Chromosome"/>
</dbReference>
<feature type="region of interest" description="Disordered" evidence="1">
    <location>
        <begin position="54"/>
        <end position="91"/>
    </location>
</feature>
<gene>
    <name evidence="2" type="ordered locus">Rpdx1_2492</name>
</gene>
<dbReference type="BioCyc" id="RPAL652103:RPDX1_RS12250-MONOMER"/>
<reference evidence="2" key="1">
    <citation type="submission" date="2010-12" db="EMBL/GenBank/DDBJ databases">
        <title>Complete sequence of Rhodopseudomonas palustris DX-1.</title>
        <authorList>
            <consortium name="US DOE Joint Genome Institute"/>
            <person name="Lucas S."/>
            <person name="Copeland A."/>
            <person name="Lapidus A."/>
            <person name="Cheng J.-F."/>
            <person name="Goodwin L."/>
            <person name="Pitluck S."/>
            <person name="Misra M."/>
            <person name="Chertkov O."/>
            <person name="Detter J.C."/>
            <person name="Han C."/>
            <person name="Tapia R."/>
            <person name="Land M."/>
            <person name="Hauser L."/>
            <person name="Kyrpides N."/>
            <person name="Ivanova N."/>
            <person name="Ovchinnikova G."/>
            <person name="Logan B."/>
            <person name="Oda Y."/>
            <person name="Harwood C."/>
            <person name="Woyke T."/>
        </authorList>
    </citation>
    <scope>NUCLEOTIDE SEQUENCE [LARGE SCALE GENOMIC DNA]</scope>
    <source>
        <strain evidence="2">DX-1</strain>
    </source>
</reference>
<dbReference type="KEGG" id="rpx:Rpdx1_2492"/>
<accession>E6VFJ1</accession>
<evidence type="ECO:0000256" key="1">
    <source>
        <dbReference type="SAM" id="MobiDB-lite"/>
    </source>
</evidence>
<dbReference type="AlphaFoldDB" id="E6VFJ1"/>
<evidence type="ECO:0000313" key="3">
    <source>
        <dbReference type="Proteomes" id="UP000001402"/>
    </source>
</evidence>
<name>E6VFJ1_RHOPX</name>
<dbReference type="HOGENOM" id="CLU_2424976_0_0_5"/>
<dbReference type="EMBL" id="CP002418">
    <property type="protein sequence ID" value="ADU44083.1"/>
    <property type="molecule type" value="Genomic_DNA"/>
</dbReference>
<evidence type="ECO:0000313" key="2">
    <source>
        <dbReference type="EMBL" id="ADU44083.1"/>
    </source>
</evidence>
<proteinExistence type="predicted"/>
<organism evidence="2 3">
    <name type="scientific">Rhodopseudomonas palustris (strain DX-1)</name>
    <dbReference type="NCBI Taxonomy" id="652103"/>
    <lineage>
        <taxon>Bacteria</taxon>
        <taxon>Pseudomonadati</taxon>
        <taxon>Pseudomonadota</taxon>
        <taxon>Alphaproteobacteria</taxon>
        <taxon>Hyphomicrobiales</taxon>
        <taxon>Nitrobacteraceae</taxon>
        <taxon>Rhodopseudomonas</taxon>
    </lineage>
</organism>
<sequence length="91" mass="9594">MSDVDAAYWRSRGAFAGLAASAPAEPAPQPKHDPRSPILQTIAAALAIDQTARATGYADREAGRPFQPGSHDILSYASGWHAGRPPRAQEA</sequence>